<dbReference type="InterPro" id="IPR021124">
    <property type="entry name" value="CRISPR-assoc_prot_Cas5"/>
</dbReference>
<accession>A0A5N0E2B2</accession>
<proteinExistence type="predicted"/>
<keyword evidence="1" id="KW-0051">Antiviral defense</keyword>
<dbReference type="EMBL" id="VXLC01000031">
    <property type="protein sequence ID" value="KAA8881881.1"/>
    <property type="molecule type" value="Genomic_DNA"/>
</dbReference>
<comment type="caution">
    <text evidence="2">The sequence shown here is derived from an EMBL/GenBank/DDBJ whole genome shotgun (WGS) entry which is preliminary data.</text>
</comment>
<dbReference type="Pfam" id="PF09704">
    <property type="entry name" value="Cas_Cas5d"/>
    <property type="match status" value="1"/>
</dbReference>
<evidence type="ECO:0000313" key="2">
    <source>
        <dbReference type="EMBL" id="KAA8881881.1"/>
    </source>
</evidence>
<dbReference type="NCBIfam" id="TIGR02593">
    <property type="entry name" value="CRISPR_cas5"/>
    <property type="match status" value="1"/>
</dbReference>
<dbReference type="NCBIfam" id="TIGR01868">
    <property type="entry name" value="casD_Cas5e"/>
    <property type="match status" value="1"/>
</dbReference>
<dbReference type="GO" id="GO:0043571">
    <property type="term" value="P:maintenance of CRISPR repeat elements"/>
    <property type="evidence" value="ECO:0007669"/>
    <property type="project" value="InterPro"/>
</dbReference>
<dbReference type="InterPro" id="IPR010147">
    <property type="entry name" value="CRISPR-assoc_prot_CasD"/>
</dbReference>
<keyword evidence="3" id="KW-1185">Reference proteome</keyword>
<evidence type="ECO:0000256" key="1">
    <source>
        <dbReference type="ARBA" id="ARBA00023118"/>
    </source>
</evidence>
<dbReference type="RefSeq" id="WP_150407406.1">
    <property type="nucleotide sequence ID" value="NZ_VXLC01000031.1"/>
</dbReference>
<name>A0A5N0E2B2_9NOCA</name>
<protein>
    <submittedName>
        <fullName evidence="2">Type I-E CRISPR-associated protein Cas5/CasD</fullName>
    </submittedName>
</protein>
<dbReference type="Proteomes" id="UP000323876">
    <property type="component" value="Unassembled WGS sequence"/>
</dbReference>
<organism evidence="2 3">
    <name type="scientific">Nocardia colli</name>
    <dbReference type="NCBI Taxonomy" id="2545717"/>
    <lineage>
        <taxon>Bacteria</taxon>
        <taxon>Bacillati</taxon>
        <taxon>Actinomycetota</taxon>
        <taxon>Actinomycetes</taxon>
        <taxon>Mycobacteriales</taxon>
        <taxon>Nocardiaceae</taxon>
        <taxon>Nocardia</taxon>
    </lineage>
</organism>
<dbReference type="CDD" id="cd09756">
    <property type="entry name" value="Cas5_I-E"/>
    <property type="match status" value="1"/>
</dbReference>
<dbReference type="Gene3D" id="3.30.70.2660">
    <property type="match status" value="1"/>
</dbReference>
<sequence length="267" mass="29297">MSDSTGSPNSMVLRLAAPLQSWGGHSEYNRRETAAQPTKSGVVGLLAAAAGYQRGADLRELVRLRLGVRVDEPGTLLRDFHTVSDYRGRPLPAAAVNAKGEQRNSTLSGRPKLIHVTKRFYLQDAIFVVAVSGDRVLLETLRNALRHPVFPLALGRRSCPPTLPLVLDPAEGTLWEGDPMTVLSAVPWQPRATRRWNADRLAPAYRVLSITVDDPVGADTRRDVPVSFAPRDRGFTMRPVTESWVRVPTLIDGAAPTPPPSWFTLLD</sequence>
<dbReference type="AlphaFoldDB" id="A0A5N0E2B2"/>
<gene>
    <name evidence="2" type="primary">cas5e</name>
    <name evidence="2" type="ORF">F3087_40135</name>
</gene>
<evidence type="ECO:0000313" key="3">
    <source>
        <dbReference type="Proteomes" id="UP000323876"/>
    </source>
</evidence>
<dbReference type="GO" id="GO:0051607">
    <property type="term" value="P:defense response to virus"/>
    <property type="evidence" value="ECO:0007669"/>
    <property type="project" value="UniProtKB-KW"/>
</dbReference>
<reference evidence="2 3" key="1">
    <citation type="submission" date="2019-09" db="EMBL/GenBank/DDBJ databases">
        <authorList>
            <person name="Wang X."/>
        </authorList>
    </citation>
    <scope>NUCLEOTIDE SEQUENCE [LARGE SCALE GENOMIC DNA]</scope>
    <source>
        <strain evidence="2 3">CICC 11023</strain>
    </source>
</reference>
<dbReference type="GO" id="GO:0003723">
    <property type="term" value="F:RNA binding"/>
    <property type="evidence" value="ECO:0007669"/>
    <property type="project" value="InterPro"/>
</dbReference>
<dbReference type="OrthoDB" id="3189549at2"/>
<dbReference type="InterPro" id="IPR013422">
    <property type="entry name" value="CRISPR-assoc_prot_Cas5_N"/>
</dbReference>